<sequence length="66" mass="7355">MRGEPSHPSIHPSMSPSLCPSISSSTHTAGCFCYRYAAWRLTQQPPPRPSFPSPCPCIPHPRNPRR</sequence>
<evidence type="ECO:0000313" key="2">
    <source>
        <dbReference type="EMBL" id="EUC37567.1"/>
    </source>
</evidence>
<protein>
    <submittedName>
        <fullName evidence="2">Uncharacterized protein</fullName>
    </submittedName>
</protein>
<feature type="region of interest" description="Disordered" evidence="1">
    <location>
        <begin position="45"/>
        <end position="66"/>
    </location>
</feature>
<reference evidence="2 3" key="1">
    <citation type="journal article" date="2013" name="PLoS Genet.">
        <title>Comparative genome structure, secondary metabolite, and effector coding capacity across Cochliobolus pathogens.</title>
        <authorList>
            <person name="Condon B.J."/>
            <person name="Leng Y."/>
            <person name="Wu D."/>
            <person name="Bushley K.E."/>
            <person name="Ohm R.A."/>
            <person name="Otillar R."/>
            <person name="Martin J."/>
            <person name="Schackwitz W."/>
            <person name="Grimwood J."/>
            <person name="MohdZainudin N."/>
            <person name="Xue C."/>
            <person name="Wang R."/>
            <person name="Manning V.A."/>
            <person name="Dhillon B."/>
            <person name="Tu Z.J."/>
            <person name="Steffenson B.J."/>
            <person name="Salamov A."/>
            <person name="Sun H."/>
            <person name="Lowry S."/>
            <person name="LaButti K."/>
            <person name="Han J."/>
            <person name="Copeland A."/>
            <person name="Lindquist E."/>
            <person name="Barry K."/>
            <person name="Schmutz J."/>
            <person name="Baker S.E."/>
            <person name="Ciuffetti L.M."/>
            <person name="Grigoriev I.V."/>
            <person name="Zhong S."/>
            <person name="Turgeon B.G."/>
        </authorList>
    </citation>
    <scope>NUCLEOTIDE SEQUENCE [LARGE SCALE GENOMIC DNA]</scope>
    <source>
        <strain evidence="2 3">26-R-13</strain>
    </source>
</reference>
<gene>
    <name evidence="2" type="ORF">COCCADRAFT_85378</name>
</gene>
<feature type="region of interest" description="Disordered" evidence="1">
    <location>
        <begin position="1"/>
        <end position="25"/>
    </location>
</feature>
<name>W6YDH1_COCC2</name>
<dbReference type="AlphaFoldDB" id="W6YDH1"/>
<dbReference type="GeneID" id="19151946"/>
<accession>W6YDH1</accession>
<proteinExistence type="predicted"/>
<organism evidence="2 3">
    <name type="scientific">Cochliobolus carbonum (strain 26-R-13)</name>
    <name type="common">Maize leaf spot fungus</name>
    <name type="synonym">Bipolaris zeicola</name>
    <dbReference type="NCBI Taxonomy" id="930089"/>
    <lineage>
        <taxon>Eukaryota</taxon>
        <taxon>Fungi</taxon>
        <taxon>Dikarya</taxon>
        <taxon>Ascomycota</taxon>
        <taxon>Pezizomycotina</taxon>
        <taxon>Dothideomycetes</taxon>
        <taxon>Pleosporomycetidae</taxon>
        <taxon>Pleosporales</taxon>
        <taxon>Pleosporineae</taxon>
        <taxon>Pleosporaceae</taxon>
        <taxon>Bipolaris</taxon>
    </lineage>
</organism>
<dbReference type="KEGG" id="bze:COCCADRAFT_85378"/>
<dbReference type="HOGENOM" id="CLU_2830836_0_0_1"/>
<evidence type="ECO:0000256" key="1">
    <source>
        <dbReference type="SAM" id="MobiDB-lite"/>
    </source>
</evidence>
<dbReference type="Proteomes" id="UP000053841">
    <property type="component" value="Unassembled WGS sequence"/>
</dbReference>
<dbReference type="EMBL" id="KI964550">
    <property type="protein sequence ID" value="EUC37567.1"/>
    <property type="molecule type" value="Genomic_DNA"/>
</dbReference>
<dbReference type="RefSeq" id="XP_007708215.1">
    <property type="nucleotide sequence ID" value="XM_007710025.1"/>
</dbReference>
<keyword evidence="3" id="KW-1185">Reference proteome</keyword>
<evidence type="ECO:0000313" key="3">
    <source>
        <dbReference type="Proteomes" id="UP000053841"/>
    </source>
</evidence>